<feature type="compositionally biased region" description="Polar residues" evidence="1">
    <location>
        <begin position="33"/>
        <end position="46"/>
    </location>
</feature>
<proteinExistence type="predicted"/>
<dbReference type="EMBL" id="JAULSR010000013">
    <property type="protein sequence ID" value="KAK0609523.1"/>
    <property type="molecule type" value="Genomic_DNA"/>
</dbReference>
<protein>
    <submittedName>
        <fullName evidence="2">Uncharacterized protein</fullName>
    </submittedName>
</protein>
<evidence type="ECO:0000313" key="3">
    <source>
        <dbReference type="Proteomes" id="UP001174934"/>
    </source>
</evidence>
<evidence type="ECO:0000313" key="2">
    <source>
        <dbReference type="EMBL" id="KAK0609523.1"/>
    </source>
</evidence>
<feature type="compositionally biased region" description="Polar residues" evidence="1">
    <location>
        <begin position="69"/>
        <end position="78"/>
    </location>
</feature>
<accession>A0AA39WA56</accession>
<feature type="compositionally biased region" description="Basic residues" evidence="1">
    <location>
        <begin position="54"/>
        <end position="67"/>
    </location>
</feature>
<organism evidence="2 3">
    <name type="scientific">Bombardia bombarda</name>
    <dbReference type="NCBI Taxonomy" id="252184"/>
    <lineage>
        <taxon>Eukaryota</taxon>
        <taxon>Fungi</taxon>
        <taxon>Dikarya</taxon>
        <taxon>Ascomycota</taxon>
        <taxon>Pezizomycotina</taxon>
        <taxon>Sordariomycetes</taxon>
        <taxon>Sordariomycetidae</taxon>
        <taxon>Sordariales</taxon>
        <taxon>Lasiosphaeriaceae</taxon>
        <taxon>Bombardia</taxon>
    </lineage>
</organism>
<feature type="region of interest" description="Disordered" evidence="1">
    <location>
        <begin position="30"/>
        <end position="78"/>
    </location>
</feature>
<dbReference type="AlphaFoldDB" id="A0AA39WA56"/>
<sequence>MAQGRICSLSSTGIKTSGFSGLGSLSSFPHPAFSNTSRQHNPTLPNQHPDHTLNLHHHNSHQTHRPKLQPSQQEPPTWMQSLPAVAAAQRTGAGLFIEHRG</sequence>
<dbReference type="Proteomes" id="UP001174934">
    <property type="component" value="Unassembled WGS sequence"/>
</dbReference>
<reference evidence="2" key="1">
    <citation type="submission" date="2023-06" db="EMBL/GenBank/DDBJ databases">
        <title>Genome-scale phylogeny and comparative genomics of the fungal order Sordariales.</title>
        <authorList>
            <consortium name="Lawrence Berkeley National Laboratory"/>
            <person name="Hensen N."/>
            <person name="Bonometti L."/>
            <person name="Westerberg I."/>
            <person name="Brannstrom I.O."/>
            <person name="Guillou S."/>
            <person name="Cros-Aarteil S."/>
            <person name="Calhoun S."/>
            <person name="Haridas S."/>
            <person name="Kuo A."/>
            <person name="Mondo S."/>
            <person name="Pangilinan J."/>
            <person name="Riley R."/>
            <person name="LaButti K."/>
            <person name="Andreopoulos B."/>
            <person name="Lipzen A."/>
            <person name="Chen C."/>
            <person name="Yanf M."/>
            <person name="Daum C."/>
            <person name="Ng V."/>
            <person name="Clum A."/>
            <person name="Steindorff A."/>
            <person name="Ohm R."/>
            <person name="Martin F."/>
            <person name="Silar P."/>
            <person name="Natvig D."/>
            <person name="Lalanne C."/>
            <person name="Gautier V."/>
            <person name="Ament-velasquez S.L."/>
            <person name="Kruys A."/>
            <person name="Hutchinson M.I."/>
            <person name="Powell A.J."/>
            <person name="Barry K."/>
            <person name="Miller A.N."/>
            <person name="Grigoriev I.V."/>
            <person name="Debuchy R."/>
            <person name="Gladieux P."/>
            <person name="Thoren M.H."/>
            <person name="Johannesson H."/>
        </authorList>
    </citation>
    <scope>NUCLEOTIDE SEQUENCE</scope>
    <source>
        <strain evidence="2">SMH3391-2</strain>
    </source>
</reference>
<keyword evidence="3" id="KW-1185">Reference proteome</keyword>
<evidence type="ECO:0000256" key="1">
    <source>
        <dbReference type="SAM" id="MobiDB-lite"/>
    </source>
</evidence>
<gene>
    <name evidence="2" type="ORF">B0T17DRAFT_132908</name>
</gene>
<name>A0AA39WA56_9PEZI</name>
<comment type="caution">
    <text evidence="2">The sequence shown here is derived from an EMBL/GenBank/DDBJ whole genome shotgun (WGS) entry which is preliminary data.</text>
</comment>